<proteinExistence type="predicted"/>
<protein>
    <submittedName>
        <fullName evidence="2">Uncharacterized protein</fullName>
    </submittedName>
</protein>
<dbReference type="AlphaFoldDB" id="A0A5P1FKF7"/>
<feature type="compositionally biased region" description="Basic and acidic residues" evidence="1">
    <location>
        <begin position="1"/>
        <end position="11"/>
    </location>
</feature>
<organism evidence="2 3">
    <name type="scientific">Asparagus officinalis</name>
    <name type="common">Garden asparagus</name>
    <dbReference type="NCBI Taxonomy" id="4686"/>
    <lineage>
        <taxon>Eukaryota</taxon>
        <taxon>Viridiplantae</taxon>
        <taxon>Streptophyta</taxon>
        <taxon>Embryophyta</taxon>
        <taxon>Tracheophyta</taxon>
        <taxon>Spermatophyta</taxon>
        <taxon>Magnoliopsida</taxon>
        <taxon>Liliopsida</taxon>
        <taxon>Asparagales</taxon>
        <taxon>Asparagaceae</taxon>
        <taxon>Asparagoideae</taxon>
        <taxon>Asparagus</taxon>
    </lineage>
</organism>
<name>A0A5P1FKF7_ASPOF</name>
<sequence>MLRIAFEREISSNRGTSSEEEERVNYDTDVYFTDPDEYVRGDDAGGSSTSQIEAKPNVGIMTTTPSSIAKPSIARCLVSITDSSKSIGDVPIFPLPQGDEMGLPPRSKP</sequence>
<dbReference type="EMBL" id="CM007382">
    <property type="protein sequence ID" value="ONK77897.1"/>
    <property type="molecule type" value="Genomic_DNA"/>
</dbReference>
<dbReference type="Proteomes" id="UP000243459">
    <property type="component" value="Chromosome 2"/>
</dbReference>
<feature type="region of interest" description="Disordered" evidence="1">
    <location>
        <begin position="1"/>
        <end position="27"/>
    </location>
</feature>
<accession>A0A5P1FKF7</accession>
<evidence type="ECO:0000256" key="1">
    <source>
        <dbReference type="SAM" id="MobiDB-lite"/>
    </source>
</evidence>
<evidence type="ECO:0000313" key="2">
    <source>
        <dbReference type="EMBL" id="ONK77897.1"/>
    </source>
</evidence>
<evidence type="ECO:0000313" key="3">
    <source>
        <dbReference type="Proteomes" id="UP000243459"/>
    </source>
</evidence>
<gene>
    <name evidence="2" type="ORF">A4U43_C02F12030</name>
</gene>
<dbReference type="Gramene" id="ONK77897">
    <property type="protein sequence ID" value="ONK77897"/>
    <property type="gene ID" value="A4U43_C02F12030"/>
</dbReference>
<keyword evidence="3" id="KW-1185">Reference proteome</keyword>
<feature type="region of interest" description="Disordered" evidence="1">
    <location>
        <begin position="88"/>
        <end position="109"/>
    </location>
</feature>
<reference evidence="3" key="1">
    <citation type="journal article" date="2017" name="Nat. Commun.">
        <title>The asparagus genome sheds light on the origin and evolution of a young Y chromosome.</title>
        <authorList>
            <person name="Harkess A."/>
            <person name="Zhou J."/>
            <person name="Xu C."/>
            <person name="Bowers J.E."/>
            <person name="Van der Hulst R."/>
            <person name="Ayyampalayam S."/>
            <person name="Mercati F."/>
            <person name="Riccardi P."/>
            <person name="McKain M.R."/>
            <person name="Kakrana A."/>
            <person name="Tang H."/>
            <person name="Ray J."/>
            <person name="Groenendijk J."/>
            <person name="Arikit S."/>
            <person name="Mathioni S.M."/>
            <person name="Nakano M."/>
            <person name="Shan H."/>
            <person name="Telgmann-Rauber A."/>
            <person name="Kanno A."/>
            <person name="Yue Z."/>
            <person name="Chen H."/>
            <person name="Li W."/>
            <person name="Chen Y."/>
            <person name="Xu X."/>
            <person name="Zhang Y."/>
            <person name="Luo S."/>
            <person name="Chen H."/>
            <person name="Gao J."/>
            <person name="Mao Z."/>
            <person name="Pires J.C."/>
            <person name="Luo M."/>
            <person name="Kudrna D."/>
            <person name="Wing R.A."/>
            <person name="Meyers B.C."/>
            <person name="Yi K."/>
            <person name="Kong H."/>
            <person name="Lavrijsen P."/>
            <person name="Sunseri F."/>
            <person name="Falavigna A."/>
            <person name="Ye Y."/>
            <person name="Leebens-Mack J.H."/>
            <person name="Chen G."/>
        </authorList>
    </citation>
    <scope>NUCLEOTIDE SEQUENCE [LARGE SCALE GENOMIC DNA]</scope>
    <source>
        <strain evidence="3">cv. DH0086</strain>
    </source>
</reference>